<dbReference type="SUPFAM" id="SSF51735">
    <property type="entry name" value="NAD(P)-binding Rossmann-fold domains"/>
    <property type="match status" value="2"/>
</dbReference>
<dbReference type="Gene3D" id="3.40.50.720">
    <property type="entry name" value="NAD(P)-binding Rossmann-like Domain"/>
    <property type="match status" value="2"/>
</dbReference>
<keyword evidence="6" id="KW-0560">Oxidoreductase</keyword>
<comment type="subcellular location">
    <subcellularLocation>
        <location evidence="1">Peroxisome</location>
    </subcellularLocation>
</comment>
<dbReference type="PANTHER" id="PTHR45024:SF2">
    <property type="entry name" value="SCP2 DOMAIN-CONTAINING PROTEIN"/>
    <property type="match status" value="1"/>
</dbReference>
<dbReference type="InterPro" id="IPR036291">
    <property type="entry name" value="NAD(P)-bd_dom_sf"/>
</dbReference>
<keyword evidence="5" id="KW-0521">NADP</keyword>
<accession>A0ABR3ZAX0</accession>
<reference evidence="11 12" key="1">
    <citation type="journal article" date="2024" name="IMA Fungus">
        <title>IMA Genome - F19 : A genome assembly and annotation guide to empower mycologists, including annotated draft genome sequences of Ceratocystis pirilliformis, Diaporthe australafricana, Fusarium ophioides, Paecilomyces lecythidis, and Sporothrix stenoceras.</title>
        <authorList>
            <person name="Aylward J."/>
            <person name="Wilson A.M."/>
            <person name="Visagie C.M."/>
            <person name="Spraker J."/>
            <person name="Barnes I."/>
            <person name="Buitendag C."/>
            <person name="Ceriani C."/>
            <person name="Del Mar Angel L."/>
            <person name="du Plessis D."/>
            <person name="Fuchs T."/>
            <person name="Gasser K."/>
            <person name="Kramer D."/>
            <person name="Li W."/>
            <person name="Munsamy K."/>
            <person name="Piso A."/>
            <person name="Price J.L."/>
            <person name="Sonnekus B."/>
            <person name="Thomas C."/>
            <person name="van der Nest A."/>
            <person name="van Dijk A."/>
            <person name="van Heerden A."/>
            <person name="van Vuuren N."/>
            <person name="Yilmaz N."/>
            <person name="Duong T.A."/>
            <person name="van der Merwe N.A."/>
            <person name="Wingfield M.J."/>
            <person name="Wingfield B.D."/>
        </authorList>
    </citation>
    <scope>NUCLEOTIDE SEQUENCE [LARGE SCALE GENOMIC DNA]</scope>
    <source>
        <strain evidence="11 12">CMW 5346</strain>
    </source>
</reference>
<proteinExistence type="inferred from homology"/>
<dbReference type="SMART" id="SM00822">
    <property type="entry name" value="PKS_KR"/>
    <property type="match status" value="1"/>
</dbReference>
<keyword evidence="8" id="KW-0576">Peroxisome</keyword>
<evidence type="ECO:0000313" key="11">
    <source>
        <dbReference type="EMBL" id="KAL1897455.1"/>
    </source>
</evidence>
<keyword evidence="7" id="KW-0443">Lipid metabolism</keyword>
<feature type="domain" description="Ketoreductase" evidence="10">
    <location>
        <begin position="314"/>
        <end position="491"/>
    </location>
</feature>
<evidence type="ECO:0000256" key="3">
    <source>
        <dbReference type="ARBA" id="ARBA00006484"/>
    </source>
</evidence>
<evidence type="ECO:0000256" key="5">
    <source>
        <dbReference type="ARBA" id="ARBA00022857"/>
    </source>
</evidence>
<dbReference type="InterPro" id="IPR002347">
    <property type="entry name" value="SDR_fam"/>
</dbReference>
<dbReference type="EMBL" id="JAWCUI010000019">
    <property type="protein sequence ID" value="KAL1897455.1"/>
    <property type="molecule type" value="Genomic_DNA"/>
</dbReference>
<name>A0ABR3ZAX0_9PEZI</name>
<evidence type="ECO:0000256" key="2">
    <source>
        <dbReference type="ARBA" id="ARBA00005005"/>
    </source>
</evidence>
<dbReference type="InterPro" id="IPR057326">
    <property type="entry name" value="KR_dom"/>
</dbReference>
<organism evidence="11 12">
    <name type="scientific">Sporothrix stenoceras</name>
    <dbReference type="NCBI Taxonomy" id="5173"/>
    <lineage>
        <taxon>Eukaryota</taxon>
        <taxon>Fungi</taxon>
        <taxon>Dikarya</taxon>
        <taxon>Ascomycota</taxon>
        <taxon>Pezizomycotina</taxon>
        <taxon>Sordariomycetes</taxon>
        <taxon>Sordariomycetidae</taxon>
        <taxon>Ophiostomatales</taxon>
        <taxon>Ophiostomataceae</taxon>
        <taxon>Sporothrix</taxon>
    </lineage>
</organism>
<keyword evidence="4" id="KW-0276">Fatty acid metabolism</keyword>
<evidence type="ECO:0000256" key="9">
    <source>
        <dbReference type="ARBA" id="ARBA00023239"/>
    </source>
</evidence>
<dbReference type="PROSITE" id="PS00061">
    <property type="entry name" value="ADH_SHORT"/>
    <property type="match status" value="2"/>
</dbReference>
<dbReference type="InterPro" id="IPR002539">
    <property type="entry name" value="MaoC-like_dom"/>
</dbReference>
<evidence type="ECO:0000259" key="10">
    <source>
        <dbReference type="SMART" id="SM00822"/>
    </source>
</evidence>
<dbReference type="Pfam" id="PF01575">
    <property type="entry name" value="MaoC_dehydratas"/>
    <property type="match status" value="1"/>
</dbReference>
<dbReference type="CDD" id="cd05353">
    <property type="entry name" value="hydroxyacyl-CoA-like_DH_SDR_c-like"/>
    <property type="match status" value="2"/>
</dbReference>
<dbReference type="InterPro" id="IPR051687">
    <property type="entry name" value="Peroxisomal_Beta-Oxidation"/>
</dbReference>
<comment type="similarity">
    <text evidence="3">Belongs to the short-chain dehydrogenases/reductases (SDR) family.</text>
</comment>
<dbReference type="PRINTS" id="PR00081">
    <property type="entry name" value="GDHRDH"/>
</dbReference>
<dbReference type="InterPro" id="IPR054357">
    <property type="entry name" value="MFE-2_N"/>
</dbReference>
<comment type="pathway">
    <text evidence="2">Lipid metabolism; fatty acid beta-oxidation.</text>
</comment>
<sequence length="893" mass="96004">MTKLRFDGQVAVVTGAASGLGKAYAVFLASRGASIVVNDLGGSLTGSGASCKFADSVVKEITASGGKAVANYSSVENGAEIIQTAISAFGRVDIVINNAGILRDVSFKNMTDKDWDDIHNVHLRGAFKTTQAAWPHFRKQKYGRIIVTSSAAGLYGNFGQCNYSSAKAGMIGFGETLAKEGAKYNILTNIIAPVAASRMTATVLPPAVLQYLAPEWVVPVVSVLIHRSNTAENGSIFEIGAGHAAKMRWERSGGGLVKCDETMTPGAVLAKWADVNDFTNAAHPTTTADMVTYLRQSNALPLNAPGEDVRFDDRVAVVTGAGAGLGRAYALLFAKLGAKVVVNDFANPFSVVEEIKALGGTAVPSKVSVEDGDAVIKTAIDAFGRVDVLVNNAGILRDKSFQNMTDKMWDEIMNVHLRGTYKCSRAAYPYMVKQKYGRIVNTTSTSGIYGNYGQANYAAAKTAIIGFSRALAVEGRKNNIFVNVISPSAGTQLTANVLPEEVVKTRKPDYVAPIVVLLCSEKCPSTATGQLFESGCGWQGRIRWQRTGGHYFPLDKPLTPEDVIKHWDPIVNFDDGRVDYPEATADSRARIMANINRYKKSDYLAAIRRAKEAQAAGTKVSFTDKDTILYNISLGATKDQLPLVFEQHPDFRVLPTFGVIPATTAQRPFDLKDLVPNFSSNMLLHGEHYLEIRKYPIPTSGTLVSYPKLVEVVDKGKASVAIVGITTKDAASGDDVFYNELTLFLRGAGGFGGPSSRPSSGRSTATYAVPARNPDSVTAEKTTEGQAMIYRLNGDRNPLHIDPAFSAKGGFKVPILHGLCSFGFAGKHIVEKYGDIKNMKTRFVGTVLPGQTLVTEMWREGPTVLFQVRVKETGKLCMAGGGAELVEVTKTHL</sequence>
<dbReference type="Proteomes" id="UP001583186">
    <property type="component" value="Unassembled WGS sequence"/>
</dbReference>
<keyword evidence="9" id="KW-0456">Lyase</keyword>
<evidence type="ECO:0000256" key="6">
    <source>
        <dbReference type="ARBA" id="ARBA00023002"/>
    </source>
</evidence>
<dbReference type="InterPro" id="IPR020904">
    <property type="entry name" value="Sc_DH/Rdtase_CS"/>
</dbReference>
<evidence type="ECO:0000256" key="4">
    <source>
        <dbReference type="ARBA" id="ARBA00022832"/>
    </source>
</evidence>
<evidence type="ECO:0000256" key="7">
    <source>
        <dbReference type="ARBA" id="ARBA00023098"/>
    </source>
</evidence>
<dbReference type="CDD" id="cd03448">
    <property type="entry name" value="HDE_HSD"/>
    <property type="match status" value="1"/>
</dbReference>
<dbReference type="PANTHER" id="PTHR45024">
    <property type="entry name" value="DEHYDROGENASES, SHORT CHAIN"/>
    <property type="match status" value="1"/>
</dbReference>
<dbReference type="InterPro" id="IPR029069">
    <property type="entry name" value="HotDog_dom_sf"/>
</dbReference>
<dbReference type="Gene3D" id="3.10.129.10">
    <property type="entry name" value="Hotdog Thioesterase"/>
    <property type="match status" value="1"/>
</dbReference>
<dbReference type="Pfam" id="PF22622">
    <property type="entry name" value="MFE-2_hydrat-2_N"/>
    <property type="match status" value="1"/>
</dbReference>
<dbReference type="Pfam" id="PF00106">
    <property type="entry name" value="adh_short"/>
    <property type="match status" value="2"/>
</dbReference>
<keyword evidence="12" id="KW-1185">Reference proteome</keyword>
<dbReference type="SUPFAM" id="SSF54637">
    <property type="entry name" value="Thioesterase/thiol ester dehydrase-isomerase"/>
    <property type="match status" value="2"/>
</dbReference>
<evidence type="ECO:0000256" key="1">
    <source>
        <dbReference type="ARBA" id="ARBA00004275"/>
    </source>
</evidence>
<dbReference type="PRINTS" id="PR00080">
    <property type="entry name" value="SDRFAMILY"/>
</dbReference>
<comment type="caution">
    <text evidence="11">The sequence shown here is derived from an EMBL/GenBank/DDBJ whole genome shotgun (WGS) entry which is preliminary data.</text>
</comment>
<protein>
    <submittedName>
        <fullName evidence="11">Bifunctional hydroxyacyl-CoA dehydrogenase/enoyl-CoA hydratase fox2</fullName>
    </submittedName>
</protein>
<evidence type="ECO:0000256" key="8">
    <source>
        <dbReference type="ARBA" id="ARBA00023140"/>
    </source>
</evidence>
<gene>
    <name evidence="11" type="primary">FOX2_1</name>
    <name evidence="11" type="ORF">Sste5346_004193</name>
</gene>
<evidence type="ECO:0000313" key="12">
    <source>
        <dbReference type="Proteomes" id="UP001583186"/>
    </source>
</evidence>